<dbReference type="Proteomes" id="UP001412239">
    <property type="component" value="Unassembled WGS sequence"/>
</dbReference>
<dbReference type="AlphaFoldDB" id="A0A292PX16"/>
<reference evidence="1" key="1">
    <citation type="submission" date="2015-10" db="EMBL/GenBank/DDBJ databases">
        <authorList>
            <person name="Regsiter A."/>
            <person name="william w."/>
        </authorList>
    </citation>
    <scope>NUCLEOTIDE SEQUENCE</scope>
    <source>
        <strain evidence="1">Montdore</strain>
    </source>
</reference>
<evidence type="ECO:0000313" key="2">
    <source>
        <dbReference type="Proteomes" id="UP001412239"/>
    </source>
</evidence>
<dbReference type="EMBL" id="LN891002">
    <property type="protein sequence ID" value="CUS12152.1"/>
    <property type="molecule type" value="Genomic_DNA"/>
</dbReference>
<accession>A0A292PX16</accession>
<organism evidence="1 2">
    <name type="scientific">Tuber aestivum</name>
    <name type="common">summer truffle</name>
    <dbReference type="NCBI Taxonomy" id="59557"/>
    <lineage>
        <taxon>Eukaryota</taxon>
        <taxon>Fungi</taxon>
        <taxon>Dikarya</taxon>
        <taxon>Ascomycota</taxon>
        <taxon>Pezizomycotina</taxon>
        <taxon>Pezizomycetes</taxon>
        <taxon>Pezizales</taxon>
        <taxon>Tuberaceae</taxon>
        <taxon>Tuber</taxon>
    </lineage>
</organism>
<protein>
    <submittedName>
        <fullName evidence="1">Uncharacterized protein</fullName>
    </submittedName>
</protein>
<proteinExistence type="predicted"/>
<gene>
    <name evidence="1" type="ORF">GSTUAT00003770001</name>
</gene>
<keyword evidence="2" id="KW-1185">Reference proteome</keyword>
<feature type="non-terminal residue" evidence="1">
    <location>
        <position position="1"/>
    </location>
</feature>
<name>A0A292PX16_9PEZI</name>
<sequence>TGTSKATPLFERCCKKGTVVLEEYQIKSDLLGTLMTEMNSESKHFRQNITEYNCSLLFTAVQYTPDERLARLSPGIKYF</sequence>
<evidence type="ECO:0000313" key="1">
    <source>
        <dbReference type="EMBL" id="CUS12152.1"/>
    </source>
</evidence>